<evidence type="ECO:0000313" key="2">
    <source>
        <dbReference type="EMBL" id="VYU37611.1"/>
    </source>
</evidence>
<evidence type="ECO:0000256" key="1">
    <source>
        <dbReference type="SAM" id="Phobius"/>
    </source>
</evidence>
<organism evidence="2">
    <name type="scientific">Paraprevotella clara</name>
    <dbReference type="NCBI Taxonomy" id="454154"/>
    <lineage>
        <taxon>Bacteria</taxon>
        <taxon>Pseudomonadati</taxon>
        <taxon>Bacteroidota</taxon>
        <taxon>Bacteroidia</taxon>
        <taxon>Bacteroidales</taxon>
        <taxon>Prevotellaceae</taxon>
        <taxon>Paraprevotella</taxon>
    </lineage>
</organism>
<accession>A0A6N3EFZ1</accession>
<keyword evidence="1" id="KW-1133">Transmembrane helix</keyword>
<protein>
    <submittedName>
        <fullName evidence="2">Uncharacterized protein</fullName>
    </submittedName>
</protein>
<keyword evidence="1" id="KW-0472">Membrane</keyword>
<gene>
    <name evidence="2" type="ORF">PCLFYP37_02675</name>
</gene>
<reference evidence="2" key="1">
    <citation type="submission" date="2019-11" db="EMBL/GenBank/DDBJ databases">
        <authorList>
            <person name="Feng L."/>
        </authorList>
    </citation>
    <scope>NUCLEOTIDE SEQUENCE</scope>
    <source>
        <strain evidence="2">PclaraLFYP37</strain>
    </source>
</reference>
<proteinExistence type="predicted"/>
<name>A0A6N3EFZ1_9BACT</name>
<dbReference type="AlphaFoldDB" id="A0A6N3EFZ1"/>
<feature type="transmembrane region" description="Helical" evidence="1">
    <location>
        <begin position="29"/>
        <end position="47"/>
    </location>
</feature>
<keyword evidence="1" id="KW-0812">Transmembrane</keyword>
<sequence>MFFVWNHSVDAFFFVCLQYEKGTWQMVDGYSQILGYGCTFIFYYYGYG</sequence>
<dbReference type="EMBL" id="CACRUT010000015">
    <property type="protein sequence ID" value="VYU37611.1"/>
    <property type="molecule type" value="Genomic_DNA"/>
</dbReference>